<keyword evidence="2" id="KW-0863">Zinc-finger</keyword>
<protein>
    <recommendedName>
        <fullName evidence="4">RanBP2-type domain-containing protein</fullName>
    </recommendedName>
</protein>
<evidence type="ECO:0000313" key="6">
    <source>
        <dbReference type="Proteomes" id="UP000036426"/>
    </source>
</evidence>
<feature type="domain" description="RanBP2-type" evidence="4">
    <location>
        <begin position="78"/>
        <end position="107"/>
    </location>
</feature>
<keyword evidence="3" id="KW-0862">Zinc</keyword>
<dbReference type="GO" id="GO:0008270">
    <property type="term" value="F:zinc ion binding"/>
    <property type="evidence" value="ECO:0007669"/>
    <property type="project" value="UniProtKB-KW"/>
</dbReference>
<dbReference type="PATRIC" id="fig|754436.4.peg.1551"/>
<dbReference type="EMBL" id="LDOV01000011">
    <property type="protein sequence ID" value="KLV01565.1"/>
    <property type="molecule type" value="Genomic_DNA"/>
</dbReference>
<sequence length="108" mass="11973">MREHEEAWCKVYSAANALEAHSLTGLLHTHRIEAQTRGESLSAAAGELPANVVEVSVWVRVSQHTQARAVLQDYEQAAEREWQCPQCGEDNAGSFEICWQCGAEHPSL</sequence>
<evidence type="ECO:0000256" key="3">
    <source>
        <dbReference type="ARBA" id="ARBA00022833"/>
    </source>
</evidence>
<evidence type="ECO:0000313" key="5">
    <source>
        <dbReference type="EMBL" id="KLV01565.1"/>
    </source>
</evidence>
<evidence type="ECO:0000256" key="1">
    <source>
        <dbReference type="ARBA" id="ARBA00022723"/>
    </source>
</evidence>
<comment type="caution">
    <text evidence="5">The sequence shown here is derived from an EMBL/GenBank/DDBJ whole genome shotgun (WGS) entry which is preliminary data.</text>
</comment>
<dbReference type="RefSeq" id="WP_047873732.1">
    <property type="nucleotide sequence ID" value="NZ_BMYC01000005.1"/>
</dbReference>
<proteinExistence type="predicted"/>
<dbReference type="PROSITE" id="PS01358">
    <property type="entry name" value="ZF_RANBP2_1"/>
    <property type="match status" value="1"/>
</dbReference>
<gene>
    <name evidence="5" type="ORF">ABT58_07285</name>
</gene>
<dbReference type="InterPro" id="IPR001876">
    <property type="entry name" value="Znf_RanBP2"/>
</dbReference>
<evidence type="ECO:0000259" key="4">
    <source>
        <dbReference type="PROSITE" id="PS50199"/>
    </source>
</evidence>
<dbReference type="OrthoDB" id="9814654at2"/>
<dbReference type="InterPro" id="IPR018551">
    <property type="entry name" value="DUF2007"/>
</dbReference>
<dbReference type="InterPro" id="IPR055999">
    <property type="entry name" value="DUF7577"/>
</dbReference>
<organism evidence="5 6">
    <name type="scientific">Photobacterium aphoticum</name>
    <dbReference type="NCBI Taxonomy" id="754436"/>
    <lineage>
        <taxon>Bacteria</taxon>
        <taxon>Pseudomonadati</taxon>
        <taxon>Pseudomonadota</taxon>
        <taxon>Gammaproteobacteria</taxon>
        <taxon>Vibrionales</taxon>
        <taxon>Vibrionaceae</taxon>
        <taxon>Photobacterium</taxon>
    </lineage>
</organism>
<dbReference type="PROSITE" id="PS50199">
    <property type="entry name" value="ZF_RANBP2_2"/>
    <property type="match status" value="1"/>
</dbReference>
<dbReference type="Gene3D" id="4.10.1060.10">
    <property type="entry name" value="Zinc finger, RanBP2-type"/>
    <property type="match status" value="1"/>
</dbReference>
<reference evidence="5 6" key="1">
    <citation type="submission" date="2015-05" db="EMBL/GenBank/DDBJ databases">
        <title>Photobacterium galathea sp. nov.</title>
        <authorList>
            <person name="Machado H."/>
            <person name="Gram L."/>
        </authorList>
    </citation>
    <scope>NUCLEOTIDE SEQUENCE [LARGE SCALE GENOMIC DNA]</scope>
    <source>
        <strain evidence="5 6">DSM 25995</strain>
    </source>
</reference>
<dbReference type="Proteomes" id="UP000036426">
    <property type="component" value="Unassembled WGS sequence"/>
</dbReference>
<dbReference type="Pfam" id="PF09413">
    <property type="entry name" value="DUF2007"/>
    <property type="match status" value="1"/>
</dbReference>
<accession>A0A0J1GP78</accession>
<name>A0A0J1GP78_9GAMM</name>
<keyword evidence="6" id="KW-1185">Reference proteome</keyword>
<dbReference type="AlphaFoldDB" id="A0A0J1GP78"/>
<evidence type="ECO:0000256" key="2">
    <source>
        <dbReference type="ARBA" id="ARBA00022771"/>
    </source>
</evidence>
<dbReference type="Pfam" id="PF24463">
    <property type="entry name" value="DUF7577"/>
    <property type="match status" value="1"/>
</dbReference>
<keyword evidence="1" id="KW-0479">Metal-binding</keyword>